<accession>Q3SH54</accession>
<gene>
    <name evidence="3" type="ordered locus">Tbd_2082</name>
</gene>
<dbReference type="eggNOG" id="ENOG5032RTH">
    <property type="taxonomic scope" value="Bacteria"/>
</dbReference>
<keyword evidence="4" id="KW-1185">Reference proteome</keyword>
<dbReference type="HOGENOM" id="CLU_1371664_0_0_4"/>
<dbReference type="InterPro" id="IPR010895">
    <property type="entry name" value="CHRD"/>
</dbReference>
<dbReference type="AlphaFoldDB" id="Q3SH54"/>
<reference evidence="3 4" key="1">
    <citation type="journal article" date="2006" name="J. Bacteriol.">
        <title>The genome sequence of the obligately chemolithoautotrophic, facultatively anaerobic bacterium Thiobacillus denitrificans.</title>
        <authorList>
            <person name="Beller H.R."/>
            <person name="Chain P.S."/>
            <person name="Letain T.E."/>
            <person name="Chakicherla A."/>
            <person name="Larimer F.W."/>
            <person name="Richardson P.M."/>
            <person name="Coleman M.A."/>
            <person name="Wood A.P."/>
            <person name="Kelly D.P."/>
        </authorList>
    </citation>
    <scope>NUCLEOTIDE SEQUENCE [LARGE SCALE GENOMIC DNA]</scope>
    <source>
        <strain evidence="3 4">ATCC 25259</strain>
    </source>
</reference>
<sequence>MNFVLTAPRPAPSERRGARSERAEIPDSNHLTEEGTMQPVSKMLVVGALATAFSSPASALTYQFVTMLDGAQAGTSSTATGSGTLTYDDVSNVLDWNISFSGLLGAETISHFHGPAIPGVDAAPQITLSLGSPKIGNAVLDATQEAQLLDQLWYVNVHSTVNPTGEIRGQLLLVPEPESYALMAAGLGLVGLMARRRHR</sequence>
<proteinExistence type="predicted"/>
<feature type="region of interest" description="Disordered" evidence="1">
    <location>
        <begin position="1"/>
        <end position="33"/>
    </location>
</feature>
<dbReference type="EMBL" id="CP000116">
    <property type="protein sequence ID" value="AAZ98035.1"/>
    <property type="molecule type" value="Genomic_DNA"/>
</dbReference>
<dbReference type="PROSITE" id="PS50933">
    <property type="entry name" value="CHRD"/>
    <property type="match status" value="1"/>
</dbReference>
<dbReference type="KEGG" id="tbd:Tbd_2082"/>
<evidence type="ECO:0000313" key="4">
    <source>
        <dbReference type="Proteomes" id="UP000008291"/>
    </source>
</evidence>
<protein>
    <recommendedName>
        <fullName evidence="2">CHRD domain-containing protein</fullName>
    </recommendedName>
</protein>
<dbReference type="Pfam" id="PF07589">
    <property type="entry name" value="PEP-CTERM"/>
    <property type="match status" value="1"/>
</dbReference>
<evidence type="ECO:0000256" key="1">
    <source>
        <dbReference type="SAM" id="MobiDB-lite"/>
    </source>
</evidence>
<dbReference type="NCBIfam" id="TIGR02595">
    <property type="entry name" value="PEP_CTERM"/>
    <property type="match status" value="1"/>
</dbReference>
<name>Q3SH54_THIDA</name>
<dbReference type="Pfam" id="PF07452">
    <property type="entry name" value="CHRD"/>
    <property type="match status" value="1"/>
</dbReference>
<dbReference type="Proteomes" id="UP000008291">
    <property type="component" value="Chromosome"/>
</dbReference>
<evidence type="ECO:0000313" key="3">
    <source>
        <dbReference type="EMBL" id="AAZ98035.1"/>
    </source>
</evidence>
<dbReference type="STRING" id="292415.Tbd_2082"/>
<dbReference type="InterPro" id="IPR013424">
    <property type="entry name" value="Ice-binding_C"/>
</dbReference>
<dbReference type="OrthoDB" id="571052at2"/>
<evidence type="ECO:0000259" key="2">
    <source>
        <dbReference type="PROSITE" id="PS50933"/>
    </source>
</evidence>
<dbReference type="SMART" id="SM00754">
    <property type="entry name" value="CHRD"/>
    <property type="match status" value="1"/>
</dbReference>
<feature type="compositionally biased region" description="Basic and acidic residues" evidence="1">
    <location>
        <begin position="12"/>
        <end position="33"/>
    </location>
</feature>
<organism evidence="3 4">
    <name type="scientific">Thiobacillus denitrificans (strain ATCC 25259 / T1)</name>
    <dbReference type="NCBI Taxonomy" id="292415"/>
    <lineage>
        <taxon>Bacteria</taxon>
        <taxon>Pseudomonadati</taxon>
        <taxon>Pseudomonadota</taxon>
        <taxon>Betaproteobacteria</taxon>
        <taxon>Nitrosomonadales</taxon>
        <taxon>Thiobacillaceae</taxon>
        <taxon>Thiobacillus</taxon>
    </lineage>
</organism>
<feature type="domain" description="CHRD" evidence="2">
    <location>
        <begin position="60"/>
        <end position="176"/>
    </location>
</feature>